<dbReference type="PANTHER" id="PTHR10281">
    <property type="entry name" value="MEMBRANE-ASSOCIATED PROGESTERONE RECEPTOR COMPONENT-RELATED"/>
    <property type="match status" value="1"/>
</dbReference>
<feature type="transmembrane region" description="Helical" evidence="2">
    <location>
        <begin position="21"/>
        <end position="43"/>
    </location>
</feature>
<protein>
    <recommendedName>
        <fullName evidence="3">Cytochrome b5 heme-binding domain-containing protein</fullName>
    </recommendedName>
</protein>
<dbReference type="Proteomes" id="UP000054107">
    <property type="component" value="Unassembled WGS sequence"/>
</dbReference>
<evidence type="ECO:0000313" key="4">
    <source>
        <dbReference type="EMBL" id="CEP18745.1"/>
    </source>
</evidence>
<dbReference type="InterPro" id="IPR036400">
    <property type="entry name" value="Cyt_B5-like_heme/steroid_sf"/>
</dbReference>
<dbReference type="PANTHER" id="PTHR10281:SF76">
    <property type="entry name" value="CALCUTTA CUP-RELATED"/>
    <property type="match status" value="1"/>
</dbReference>
<evidence type="ECO:0000256" key="1">
    <source>
        <dbReference type="ARBA" id="ARBA00038357"/>
    </source>
</evidence>
<keyword evidence="2" id="KW-0472">Membrane</keyword>
<dbReference type="GO" id="GO:0012505">
    <property type="term" value="C:endomembrane system"/>
    <property type="evidence" value="ECO:0007669"/>
    <property type="project" value="TreeGrafter"/>
</dbReference>
<dbReference type="SMART" id="SM01117">
    <property type="entry name" value="Cyt-b5"/>
    <property type="match status" value="1"/>
</dbReference>
<evidence type="ECO:0000313" key="5">
    <source>
        <dbReference type="Proteomes" id="UP000054107"/>
    </source>
</evidence>
<reference evidence="4 5" key="1">
    <citation type="submission" date="2014-09" db="EMBL/GenBank/DDBJ databases">
        <authorList>
            <person name="Ellenberger Sabrina"/>
        </authorList>
    </citation>
    <scope>NUCLEOTIDE SEQUENCE [LARGE SCALE GENOMIC DNA]</scope>
    <source>
        <strain evidence="4 5">CBS 412.66</strain>
    </source>
</reference>
<dbReference type="Pfam" id="PF00173">
    <property type="entry name" value="Cyt-b5"/>
    <property type="match status" value="1"/>
</dbReference>
<feature type="domain" description="Cytochrome b5 heme-binding" evidence="3">
    <location>
        <begin position="61"/>
        <end position="158"/>
    </location>
</feature>
<keyword evidence="2" id="KW-0812">Transmembrane</keyword>
<evidence type="ECO:0000256" key="2">
    <source>
        <dbReference type="SAM" id="Phobius"/>
    </source>
</evidence>
<dbReference type="AlphaFoldDB" id="A0A0B7NTA0"/>
<keyword evidence="2" id="KW-1133">Transmembrane helix</keyword>
<accession>A0A0B7NTA0</accession>
<proteinExistence type="inferred from homology"/>
<dbReference type="InterPro" id="IPR001199">
    <property type="entry name" value="Cyt_B5-like_heme/steroid-bd"/>
</dbReference>
<gene>
    <name evidence="4" type="primary">PARPA_13052.1 scaffold 45703</name>
</gene>
<dbReference type="EMBL" id="LN733886">
    <property type="protein sequence ID" value="CEP18745.1"/>
    <property type="molecule type" value="Genomic_DNA"/>
</dbReference>
<sequence length="180" mass="20490">MATTEAKKKQQQQQQQPKTSLLSQGLIGLTWIILFFFLGSYLITESWTWGYRGKWTNINTYIPQELRLYDGSDPAKPIYLAIDGDVYDVTLGGGWYGKGGSYHHFAGVDAARAYVTGCFQDHLTHDTRGLTEEQLKGIAHWKKFYDRHHKYHKIGRVLHEPIPEDAPIPKPCKTAVGQKP</sequence>
<organism evidence="4 5">
    <name type="scientific">Parasitella parasitica</name>
    <dbReference type="NCBI Taxonomy" id="35722"/>
    <lineage>
        <taxon>Eukaryota</taxon>
        <taxon>Fungi</taxon>
        <taxon>Fungi incertae sedis</taxon>
        <taxon>Mucoromycota</taxon>
        <taxon>Mucoromycotina</taxon>
        <taxon>Mucoromycetes</taxon>
        <taxon>Mucorales</taxon>
        <taxon>Mucorineae</taxon>
        <taxon>Mucoraceae</taxon>
        <taxon>Parasitella</taxon>
    </lineage>
</organism>
<dbReference type="OrthoDB" id="10257697at2759"/>
<dbReference type="SUPFAM" id="SSF55856">
    <property type="entry name" value="Cytochrome b5-like heme/steroid binding domain"/>
    <property type="match status" value="1"/>
</dbReference>
<comment type="similarity">
    <text evidence="1">Belongs to the cytochrome b5 family. MAPR subfamily.</text>
</comment>
<dbReference type="InterPro" id="IPR050577">
    <property type="entry name" value="MAPR/NEUFC/NENF-like"/>
</dbReference>
<evidence type="ECO:0000259" key="3">
    <source>
        <dbReference type="SMART" id="SM01117"/>
    </source>
</evidence>
<keyword evidence="5" id="KW-1185">Reference proteome</keyword>
<name>A0A0B7NTA0_9FUNG</name>
<dbReference type="GO" id="GO:0016020">
    <property type="term" value="C:membrane"/>
    <property type="evidence" value="ECO:0007669"/>
    <property type="project" value="TreeGrafter"/>
</dbReference>
<dbReference type="Gene3D" id="3.10.120.10">
    <property type="entry name" value="Cytochrome b5-like heme/steroid binding domain"/>
    <property type="match status" value="1"/>
</dbReference>